<dbReference type="InterPro" id="IPR036047">
    <property type="entry name" value="F-box-like_dom_sf"/>
</dbReference>
<gene>
    <name evidence="2" type="ORF">EX30DRAFT_326424</name>
</gene>
<name>A0A4S2N7S4_9PEZI</name>
<keyword evidence="3" id="KW-1185">Reference proteome</keyword>
<proteinExistence type="predicted"/>
<evidence type="ECO:0000313" key="3">
    <source>
        <dbReference type="Proteomes" id="UP000298138"/>
    </source>
</evidence>
<sequence>MFSRSNRQSALIETKTQLKKAVEAAKAHPKVQHILARTRASYQATLENNPFRSSPTSSYLPRLPVELILSILTYTSLRDIATIRLVSHGFRALIDSHNSALAHTLLYHRSPSHILLLSSLFPAKKPTLVYLHTLSTRHTLCSDLARQLAVRTVTPLFSRHISKPLRRSRRDPAIHELHTRLTPHLYHVLYFLLSLRLRFNASLATFTADNHGAAELSTDEIAALYRETQKTLIQPLDSKVLVSTHHAFTFLVNTIRIAISPEPPHSQNDVTVAVMLMSENALGRCLEYLLADVASNPWKLRKQFMEDMEREKDEAAEMFGRAGGTVAGRANNRRRTSSLTDESERVEWRPKIGGVWFHVVEEELKRRGLERHSKEWVHRWEEGELVVGCTGCID</sequence>
<feature type="domain" description="F-box" evidence="1">
    <location>
        <begin position="57"/>
        <end position="105"/>
    </location>
</feature>
<dbReference type="SMART" id="SM00256">
    <property type="entry name" value="FBOX"/>
    <property type="match status" value="1"/>
</dbReference>
<reference evidence="2 3" key="1">
    <citation type="submission" date="2019-04" db="EMBL/GenBank/DDBJ databases">
        <title>Comparative genomics and transcriptomics to analyze fruiting body development in filamentous ascomycetes.</title>
        <authorList>
            <consortium name="DOE Joint Genome Institute"/>
            <person name="Lutkenhaus R."/>
            <person name="Traeger S."/>
            <person name="Breuer J."/>
            <person name="Kuo A."/>
            <person name="Lipzen A."/>
            <person name="Pangilinan J."/>
            <person name="Dilworth D."/>
            <person name="Sandor L."/>
            <person name="Poggeler S."/>
            <person name="Barry K."/>
            <person name="Grigoriev I.V."/>
            <person name="Nowrousian M."/>
        </authorList>
    </citation>
    <scope>NUCLEOTIDE SEQUENCE [LARGE SCALE GENOMIC DNA]</scope>
    <source>
        <strain evidence="2 3">CBS 389.68</strain>
    </source>
</reference>
<evidence type="ECO:0000313" key="2">
    <source>
        <dbReference type="EMBL" id="TGZ85370.1"/>
    </source>
</evidence>
<organism evidence="2 3">
    <name type="scientific">Ascodesmis nigricans</name>
    <dbReference type="NCBI Taxonomy" id="341454"/>
    <lineage>
        <taxon>Eukaryota</taxon>
        <taxon>Fungi</taxon>
        <taxon>Dikarya</taxon>
        <taxon>Ascomycota</taxon>
        <taxon>Pezizomycotina</taxon>
        <taxon>Pezizomycetes</taxon>
        <taxon>Pezizales</taxon>
        <taxon>Ascodesmidaceae</taxon>
        <taxon>Ascodesmis</taxon>
    </lineage>
</organism>
<dbReference type="EMBL" id="ML220112">
    <property type="protein sequence ID" value="TGZ85370.1"/>
    <property type="molecule type" value="Genomic_DNA"/>
</dbReference>
<accession>A0A4S2N7S4</accession>
<dbReference type="Proteomes" id="UP000298138">
    <property type="component" value="Unassembled WGS sequence"/>
</dbReference>
<dbReference type="PROSITE" id="PS50181">
    <property type="entry name" value="FBOX"/>
    <property type="match status" value="1"/>
</dbReference>
<dbReference type="Pfam" id="PF00646">
    <property type="entry name" value="F-box"/>
    <property type="match status" value="1"/>
</dbReference>
<dbReference type="AlphaFoldDB" id="A0A4S2N7S4"/>
<protein>
    <recommendedName>
        <fullName evidence="1">F-box domain-containing protein</fullName>
    </recommendedName>
</protein>
<dbReference type="InterPro" id="IPR001810">
    <property type="entry name" value="F-box_dom"/>
</dbReference>
<evidence type="ECO:0000259" key="1">
    <source>
        <dbReference type="PROSITE" id="PS50181"/>
    </source>
</evidence>
<dbReference type="Gene3D" id="1.20.1280.50">
    <property type="match status" value="1"/>
</dbReference>
<dbReference type="InParanoid" id="A0A4S2N7S4"/>
<dbReference type="OrthoDB" id="8864979at2759"/>
<dbReference type="SUPFAM" id="SSF81383">
    <property type="entry name" value="F-box domain"/>
    <property type="match status" value="1"/>
</dbReference>